<feature type="non-terminal residue" evidence="1">
    <location>
        <position position="1"/>
    </location>
</feature>
<organism evidence="1">
    <name type="scientific">Arion vulgaris</name>
    <dbReference type="NCBI Taxonomy" id="1028688"/>
    <lineage>
        <taxon>Eukaryota</taxon>
        <taxon>Metazoa</taxon>
        <taxon>Spiralia</taxon>
        <taxon>Lophotrochozoa</taxon>
        <taxon>Mollusca</taxon>
        <taxon>Gastropoda</taxon>
        <taxon>Heterobranchia</taxon>
        <taxon>Euthyneura</taxon>
        <taxon>Panpulmonata</taxon>
        <taxon>Eupulmonata</taxon>
        <taxon>Stylommatophora</taxon>
        <taxon>Helicina</taxon>
        <taxon>Arionoidea</taxon>
        <taxon>Arionidae</taxon>
        <taxon>Arion</taxon>
    </lineage>
</organism>
<dbReference type="AlphaFoldDB" id="A0A0B6ZIA2"/>
<sequence>LSFPCPYIRMASANDNVIPLPYRFYVMVMLNKTGEREELCGKRNILSLVQMSNHHIVVQPYFEQLMKRGCSWSLISGYMR</sequence>
<proteinExistence type="predicted"/>
<evidence type="ECO:0000313" key="1">
    <source>
        <dbReference type="EMBL" id="CEK67440.1"/>
    </source>
</evidence>
<accession>A0A0B6ZIA2</accession>
<gene>
    <name evidence="1" type="primary">ORF62632</name>
</gene>
<protein>
    <submittedName>
        <fullName evidence="1">Uncharacterized protein</fullName>
    </submittedName>
</protein>
<reference evidence="1" key="1">
    <citation type="submission" date="2014-12" db="EMBL/GenBank/DDBJ databases">
        <title>Insight into the proteome of Arion vulgaris.</title>
        <authorList>
            <person name="Aradska J."/>
            <person name="Bulat T."/>
            <person name="Smidak R."/>
            <person name="Sarate P."/>
            <person name="Gangsoo J."/>
            <person name="Sialana F."/>
            <person name="Bilban M."/>
            <person name="Lubec G."/>
        </authorList>
    </citation>
    <scope>NUCLEOTIDE SEQUENCE</scope>
    <source>
        <tissue evidence="1">Skin</tissue>
    </source>
</reference>
<dbReference type="EMBL" id="HACG01020575">
    <property type="protein sequence ID" value="CEK67440.1"/>
    <property type="molecule type" value="Transcribed_RNA"/>
</dbReference>
<name>A0A0B6ZIA2_9EUPU</name>